<reference evidence="1" key="1">
    <citation type="submission" date="2018-05" db="EMBL/GenBank/DDBJ databases">
        <authorList>
            <person name="Lanie J.A."/>
            <person name="Ng W.-L."/>
            <person name="Kazmierczak K.M."/>
            <person name="Andrzejewski T.M."/>
            <person name="Davidsen T.M."/>
            <person name="Wayne K.J."/>
            <person name="Tettelin H."/>
            <person name="Glass J.I."/>
            <person name="Rusch D."/>
            <person name="Podicherti R."/>
            <person name="Tsui H.-C.T."/>
            <person name="Winkler M.E."/>
        </authorList>
    </citation>
    <scope>NUCLEOTIDE SEQUENCE</scope>
</reference>
<gene>
    <name evidence="1" type="ORF">METZ01_LOCUS472308</name>
</gene>
<organism evidence="1">
    <name type="scientific">marine metagenome</name>
    <dbReference type="NCBI Taxonomy" id="408172"/>
    <lineage>
        <taxon>unclassified sequences</taxon>
        <taxon>metagenomes</taxon>
        <taxon>ecological metagenomes</taxon>
    </lineage>
</organism>
<sequence>MAKKKKSRFSPLAMIASLGSGINLLKNSGLKLCLLLGGLLFIWLAVSIKHDVRSDERFLLANWHLQPGRLPAWVTPEIRSRIMEDFSLGKSDLSLFDQGVLGSLKEALEQSHWIREVLDIRLVYPTPQAEGAVRAAMVLSTPVAMVRVGPNCYLSDSRGRRLGEPYKASARSWFNVPIIEGARSGIAVPKPGYPWRSPAVVDGLSVAAKLGRARISEFYPENPIESIDISNA</sequence>
<proteinExistence type="predicted"/>
<protein>
    <submittedName>
        <fullName evidence="1">Uncharacterized protein</fullName>
    </submittedName>
</protein>
<name>A0A383BHU0_9ZZZZ</name>
<dbReference type="EMBL" id="UINC01200526">
    <property type="protein sequence ID" value="SVE19454.1"/>
    <property type="molecule type" value="Genomic_DNA"/>
</dbReference>
<evidence type="ECO:0000313" key="1">
    <source>
        <dbReference type="EMBL" id="SVE19454.1"/>
    </source>
</evidence>
<dbReference type="AlphaFoldDB" id="A0A383BHU0"/>
<feature type="non-terminal residue" evidence="1">
    <location>
        <position position="232"/>
    </location>
</feature>
<accession>A0A383BHU0</accession>